<feature type="transmembrane region" description="Helical" evidence="6">
    <location>
        <begin position="108"/>
        <end position="132"/>
    </location>
</feature>
<feature type="transmembrane region" description="Helical" evidence="6">
    <location>
        <begin position="384"/>
        <end position="401"/>
    </location>
</feature>
<dbReference type="SUPFAM" id="SSF103473">
    <property type="entry name" value="MFS general substrate transporter"/>
    <property type="match status" value="1"/>
</dbReference>
<dbReference type="InterPro" id="IPR051788">
    <property type="entry name" value="MFS_Transporter"/>
</dbReference>
<feature type="transmembrane region" description="Helical" evidence="6">
    <location>
        <begin position="294"/>
        <end position="315"/>
    </location>
</feature>
<feature type="transmembrane region" description="Helical" evidence="6">
    <location>
        <begin position="185"/>
        <end position="212"/>
    </location>
</feature>
<feature type="domain" description="Major facilitator superfamily (MFS) profile" evidence="7">
    <location>
        <begin position="293"/>
        <end position="474"/>
    </location>
</feature>
<dbReference type="EMBL" id="JAVRRF010000011">
    <property type="protein sequence ID" value="KAK5060390.1"/>
    <property type="molecule type" value="Genomic_DNA"/>
</dbReference>
<feature type="transmembrane region" description="Helical" evidence="6">
    <location>
        <begin position="138"/>
        <end position="164"/>
    </location>
</feature>
<comment type="subcellular location">
    <subcellularLocation>
        <location evidence="1">Membrane</location>
        <topology evidence="1">Multi-pass membrane protein</topology>
    </subcellularLocation>
</comment>
<evidence type="ECO:0000313" key="9">
    <source>
        <dbReference type="Proteomes" id="UP001345691"/>
    </source>
</evidence>
<evidence type="ECO:0000256" key="4">
    <source>
        <dbReference type="ARBA" id="ARBA00023136"/>
    </source>
</evidence>
<dbReference type="Gene3D" id="1.20.1250.20">
    <property type="entry name" value="MFS general substrate transporter like domains"/>
    <property type="match status" value="2"/>
</dbReference>
<dbReference type="PANTHER" id="PTHR23514">
    <property type="entry name" value="BYPASS OF STOP CODON PROTEIN 6"/>
    <property type="match status" value="1"/>
</dbReference>
<evidence type="ECO:0000256" key="5">
    <source>
        <dbReference type="SAM" id="MobiDB-lite"/>
    </source>
</evidence>
<comment type="caution">
    <text evidence="8">The sequence shown here is derived from an EMBL/GenBank/DDBJ whole genome shotgun (WGS) entry which is preliminary data.</text>
</comment>
<dbReference type="PROSITE" id="PS50850">
    <property type="entry name" value="MFS"/>
    <property type="match status" value="1"/>
</dbReference>
<evidence type="ECO:0000259" key="7">
    <source>
        <dbReference type="PROSITE" id="PS50850"/>
    </source>
</evidence>
<reference evidence="8 9" key="1">
    <citation type="submission" date="2023-08" db="EMBL/GenBank/DDBJ databases">
        <title>Black Yeasts Isolated from many extreme environments.</title>
        <authorList>
            <person name="Coleine C."/>
            <person name="Stajich J.E."/>
            <person name="Selbmann L."/>
        </authorList>
    </citation>
    <scope>NUCLEOTIDE SEQUENCE [LARGE SCALE GENOMIC DNA]</scope>
    <source>
        <strain evidence="8 9">CCFEE 6328</strain>
    </source>
</reference>
<feature type="transmembrane region" description="Helical" evidence="6">
    <location>
        <begin position="218"/>
        <end position="243"/>
    </location>
</feature>
<keyword evidence="2 6" id="KW-0812">Transmembrane</keyword>
<feature type="transmembrane region" description="Helical" evidence="6">
    <location>
        <begin position="335"/>
        <end position="351"/>
    </location>
</feature>
<feature type="transmembrane region" description="Helical" evidence="6">
    <location>
        <begin position="413"/>
        <end position="435"/>
    </location>
</feature>
<protein>
    <recommendedName>
        <fullName evidence="7">Major facilitator superfamily (MFS) profile domain-containing protein</fullName>
    </recommendedName>
</protein>
<accession>A0ABR0JB12</accession>
<feature type="region of interest" description="Disordered" evidence="5">
    <location>
        <begin position="1"/>
        <end position="24"/>
    </location>
</feature>
<feature type="transmembrane region" description="Helical" evidence="6">
    <location>
        <begin position="358"/>
        <end position="378"/>
    </location>
</feature>
<organism evidence="8 9">
    <name type="scientific">Exophiala sideris</name>
    <dbReference type="NCBI Taxonomy" id="1016849"/>
    <lineage>
        <taxon>Eukaryota</taxon>
        <taxon>Fungi</taxon>
        <taxon>Dikarya</taxon>
        <taxon>Ascomycota</taxon>
        <taxon>Pezizomycotina</taxon>
        <taxon>Eurotiomycetes</taxon>
        <taxon>Chaetothyriomycetidae</taxon>
        <taxon>Chaetothyriales</taxon>
        <taxon>Herpotrichiellaceae</taxon>
        <taxon>Exophiala</taxon>
    </lineage>
</organism>
<sequence>MSATFGAFISHESDPAPSLSGPAPVIYRDRISASAPTEHELSQLQWGRQLNGPEKETSQIPPPLVLGQSIPPTPGELEQSQPPTPHRAQAVDALIQSFSNPARNRWRVASATVFFFLMGMNDAATGALIPYLEQYYDIGYAVVSLIFVTNAVGWIVMAPISQIIEARAGRARSHIIAATMMSIGYIALVCAPPFPVVVISFFILGLGMALFLGMTNAFIVNLMNGTVILGFCHGIYGVSIPFAKSILRLTSFRGFEQDAAVQLLTNLERTASRQPGEPTKLQLFRRALKNRTSLLGAIFIFFYQGAEVAISGWVISYLIHYRKGDPSHVGNVTSGFWGGITVGRFVLTHFAHKMGEKLAVFILITGAAAFQLLVWLVPNIISDAVAEAIVGVFLGPVYPCATGVFSKLLPRSIQIVSLSFITSMGSSEGAIVPLITGLMSQSLSTVVLHPIVLISFAAMTVGWALLPRIGKRTE</sequence>
<dbReference type="InterPro" id="IPR011701">
    <property type="entry name" value="MFS"/>
</dbReference>
<dbReference type="Pfam" id="PF07690">
    <property type="entry name" value="MFS_1"/>
    <property type="match status" value="1"/>
</dbReference>
<keyword evidence="9" id="KW-1185">Reference proteome</keyword>
<dbReference type="PANTHER" id="PTHR23514:SF6">
    <property type="entry name" value="MAJOR FACILITATOR SUPERFAMILY (MFS) PROFILE DOMAIN-CONTAINING PROTEIN"/>
    <property type="match status" value="1"/>
</dbReference>
<dbReference type="InterPro" id="IPR020846">
    <property type="entry name" value="MFS_dom"/>
</dbReference>
<name>A0ABR0JB12_9EURO</name>
<evidence type="ECO:0000256" key="3">
    <source>
        <dbReference type="ARBA" id="ARBA00022989"/>
    </source>
</evidence>
<evidence type="ECO:0000256" key="2">
    <source>
        <dbReference type="ARBA" id="ARBA00022692"/>
    </source>
</evidence>
<evidence type="ECO:0000256" key="6">
    <source>
        <dbReference type="SAM" id="Phobius"/>
    </source>
</evidence>
<keyword evidence="3 6" id="KW-1133">Transmembrane helix</keyword>
<gene>
    <name evidence="8" type="ORF">LTR69_005707</name>
</gene>
<keyword evidence="4 6" id="KW-0472">Membrane</keyword>
<feature type="transmembrane region" description="Helical" evidence="6">
    <location>
        <begin position="447"/>
        <end position="466"/>
    </location>
</feature>
<proteinExistence type="predicted"/>
<dbReference type="Proteomes" id="UP001345691">
    <property type="component" value="Unassembled WGS sequence"/>
</dbReference>
<evidence type="ECO:0000256" key="1">
    <source>
        <dbReference type="ARBA" id="ARBA00004141"/>
    </source>
</evidence>
<evidence type="ECO:0000313" key="8">
    <source>
        <dbReference type="EMBL" id="KAK5060390.1"/>
    </source>
</evidence>
<dbReference type="InterPro" id="IPR036259">
    <property type="entry name" value="MFS_trans_sf"/>
</dbReference>
<feature type="region of interest" description="Disordered" evidence="5">
    <location>
        <begin position="36"/>
        <end position="86"/>
    </location>
</feature>